<comment type="caution">
    <text evidence="15">The sequence shown here is derived from an EMBL/GenBank/DDBJ whole genome shotgun (WGS) entry which is preliminary data.</text>
</comment>
<dbReference type="Pfam" id="PF05043">
    <property type="entry name" value="Mga"/>
    <property type="match status" value="1"/>
</dbReference>
<evidence type="ECO:0000259" key="13">
    <source>
        <dbReference type="PROSITE" id="PS51099"/>
    </source>
</evidence>
<keyword evidence="4" id="KW-0597">Phosphoprotein</keyword>
<gene>
    <name evidence="15" type="ORF">EP57_00710</name>
</gene>
<dbReference type="SUPFAM" id="SSF63520">
    <property type="entry name" value="PTS-regulatory domain, PRD"/>
    <property type="match status" value="1"/>
</dbReference>
<evidence type="ECO:0000313" key="16">
    <source>
        <dbReference type="Proteomes" id="UP000029844"/>
    </source>
</evidence>
<dbReference type="eggNOG" id="COG3711">
    <property type="taxonomic scope" value="Bacteria"/>
</dbReference>
<dbReference type="InterPro" id="IPR011608">
    <property type="entry name" value="PRD"/>
</dbReference>
<dbReference type="InterPro" id="IPR013011">
    <property type="entry name" value="PTS_EIIB_2"/>
</dbReference>
<feature type="domain" description="PTS EIIA type-2" evidence="12">
    <location>
        <begin position="531"/>
        <end position="672"/>
    </location>
</feature>
<dbReference type="Gene3D" id="1.10.10.10">
    <property type="entry name" value="Winged helix-like DNA-binding domain superfamily/Winged helix DNA-binding domain"/>
    <property type="match status" value="1"/>
</dbReference>
<evidence type="ECO:0000256" key="7">
    <source>
        <dbReference type="ARBA" id="ARBA00022777"/>
    </source>
</evidence>
<dbReference type="RefSeq" id="WP_036083231.1">
    <property type="nucleotide sequence ID" value="NZ_CBCSHQ010000008.1"/>
</dbReference>
<dbReference type="Proteomes" id="UP000029844">
    <property type="component" value="Unassembled WGS sequence"/>
</dbReference>
<evidence type="ECO:0000256" key="10">
    <source>
        <dbReference type="ARBA" id="ARBA00041175"/>
    </source>
</evidence>
<feature type="domain" description="PRD" evidence="14">
    <location>
        <begin position="282"/>
        <end position="389"/>
    </location>
</feature>
<dbReference type="GO" id="GO:0009401">
    <property type="term" value="P:phosphoenolpyruvate-dependent sugar phosphotransferase system"/>
    <property type="evidence" value="ECO:0007669"/>
    <property type="project" value="UniProtKB-KW"/>
</dbReference>
<dbReference type="Gene3D" id="3.40.930.10">
    <property type="entry name" value="Mannitol-specific EII, Chain A"/>
    <property type="match status" value="1"/>
</dbReference>
<comment type="function">
    <text evidence="9">The phosphoenolpyruvate-dependent sugar phosphotransferase system (sugar PTS), a major carbohydrate active transport system, catalyzes the phosphorylation of incoming sugar substrates concomitantly with their translocation across the cell membrane. The enzyme II UlaABC PTS system is involved in ascorbate transport.</text>
</comment>
<dbReference type="AlphaFoldDB" id="A0A099WFM3"/>
<keyword evidence="7" id="KW-0418">Kinase</keyword>
<dbReference type="PANTHER" id="PTHR36203">
    <property type="entry name" value="ASCORBATE-SPECIFIC PTS SYSTEM EIIA COMPONENT"/>
    <property type="match status" value="1"/>
</dbReference>
<dbReference type="eggNOG" id="COG1762">
    <property type="taxonomic scope" value="Bacteria"/>
</dbReference>
<dbReference type="PROSITE" id="PS51099">
    <property type="entry name" value="PTS_EIIB_TYPE_2"/>
    <property type="match status" value="1"/>
</dbReference>
<feature type="domain" description="PRD" evidence="14">
    <location>
        <begin position="179"/>
        <end position="279"/>
    </location>
</feature>
<dbReference type="SUPFAM" id="SSF55804">
    <property type="entry name" value="Phoshotransferase/anion transport protein"/>
    <property type="match status" value="1"/>
</dbReference>
<comment type="subcellular location">
    <subcellularLocation>
        <location evidence="1">Cytoplasm</location>
    </subcellularLocation>
</comment>
<dbReference type="Gene3D" id="1.10.1790.10">
    <property type="entry name" value="PRD domain"/>
    <property type="match status" value="1"/>
</dbReference>
<proteinExistence type="predicted"/>
<dbReference type="PROSITE" id="PS51372">
    <property type="entry name" value="PRD_2"/>
    <property type="match status" value="2"/>
</dbReference>
<dbReference type="EMBL" id="JNFA01000002">
    <property type="protein sequence ID" value="KGL44509.1"/>
    <property type="molecule type" value="Genomic_DNA"/>
</dbReference>
<reference evidence="15 16" key="1">
    <citation type="submission" date="2014-05" db="EMBL/GenBank/DDBJ databases">
        <title>Novel Listeriaceae from food processing environments.</title>
        <authorList>
            <person name="den Bakker H.C."/>
        </authorList>
    </citation>
    <scope>NUCLEOTIDE SEQUENCE [LARGE SCALE GENOMIC DNA]</scope>
    <source>
        <strain evidence="15 16">FSL A5-0281</strain>
    </source>
</reference>
<dbReference type="OrthoDB" id="369398at2"/>
<keyword evidence="3" id="KW-0963">Cytoplasm</keyword>
<evidence type="ECO:0000256" key="8">
    <source>
        <dbReference type="ARBA" id="ARBA00023159"/>
    </source>
</evidence>
<dbReference type="InterPro" id="IPR036388">
    <property type="entry name" value="WH-like_DNA-bd_sf"/>
</dbReference>
<dbReference type="GO" id="GO:0008982">
    <property type="term" value="F:protein-N(PI)-phosphohistidine-sugar phosphotransferase activity"/>
    <property type="evidence" value="ECO:0007669"/>
    <property type="project" value="InterPro"/>
</dbReference>
<evidence type="ECO:0000259" key="12">
    <source>
        <dbReference type="PROSITE" id="PS51094"/>
    </source>
</evidence>
<dbReference type="STRING" id="1552123.EP57_00710"/>
<accession>A0A099WFM3</accession>
<dbReference type="InterPro" id="IPR036634">
    <property type="entry name" value="PRD_sf"/>
</dbReference>
<evidence type="ECO:0000256" key="5">
    <source>
        <dbReference type="ARBA" id="ARBA00022679"/>
    </source>
</evidence>
<sequence length="672" mass="77703">MERGTKELLTYLLWNHHVDVAHVSKNFRQTPDEIEAHIQEINQSLKTEPILVEHQMISLTERCREHCYRLLTEKEQQLFSYYEASLRRQLIMIELLMTGGYASLQALADYVFVSKNTMLSDVKQIKAYLHGQQMQLDYSRKDGYAIFGSEFLIRNLLAELIRDVIKTPYGKFVLDEKRLITVSEVFLLKKRLEKIEQELQITFTDEQLEELPYILYAIIKRAETAHVDWSFKIEKYDIKNTREYPIIKEMFWGYDFLTETDLLYLSLQVLASNLVESALRFSDGEEIAIAVDAFIVRLENYFATEIVRKAEFKEKLILHIRPAIYRNLLGFQINNVLTEQFIAEYTTTFRIVEKASTPFATLVGHSWSKEEIVYLSMIVLGWMYQTEESGETVFKAAVLCQSGTSISKLLLENLKGMFPMIDFSGAFAVRQLAQVEQDVDFLFTTVPIQTDAVVFVIPSILDKESRQLLREQVEKAIDMDSRKKTKAILAMIGDAIPMENIPRVTAQLEHFFEREQVDEQQVERETQHEVLQIGTANMSIWKDVMAWEDMVELGFQALLERGSVTADYVAACKRIFYENYQQMVIGPAIYLPHAKPQEGVLQPDIQINVIQSQLLNPDGEQVRMVVALAPSELNHHIPLLLKINELFLHPEKLQCILGAQNVAEINEIMERG</sequence>
<feature type="domain" description="PTS EIIB type-2" evidence="13">
    <location>
        <begin position="394"/>
        <end position="481"/>
    </location>
</feature>
<dbReference type="Pfam" id="PF00359">
    <property type="entry name" value="PTS_EIIA_2"/>
    <property type="match status" value="1"/>
</dbReference>
<dbReference type="InterPro" id="IPR007737">
    <property type="entry name" value="Mga_HTH"/>
</dbReference>
<keyword evidence="5" id="KW-0808">Transferase</keyword>
<dbReference type="GeneID" id="58715969"/>
<evidence type="ECO:0000256" key="4">
    <source>
        <dbReference type="ARBA" id="ARBA00022553"/>
    </source>
</evidence>
<dbReference type="InterPro" id="IPR016152">
    <property type="entry name" value="PTrfase/Anion_transptr"/>
</dbReference>
<dbReference type="GO" id="GO:0005737">
    <property type="term" value="C:cytoplasm"/>
    <property type="evidence" value="ECO:0007669"/>
    <property type="project" value="UniProtKB-SubCell"/>
</dbReference>
<dbReference type="PROSITE" id="PS51094">
    <property type="entry name" value="PTS_EIIA_TYPE_2"/>
    <property type="match status" value="1"/>
</dbReference>
<name>A0A099WFM3_9LIST</name>
<keyword evidence="16" id="KW-1185">Reference proteome</keyword>
<keyword evidence="6" id="KW-0598">Phosphotransferase system</keyword>
<evidence type="ECO:0000256" key="11">
    <source>
        <dbReference type="ARBA" id="ARBA00042072"/>
    </source>
</evidence>
<dbReference type="CDD" id="cd05568">
    <property type="entry name" value="PTS_IIB_bgl_like"/>
    <property type="match status" value="1"/>
</dbReference>
<evidence type="ECO:0000313" key="15">
    <source>
        <dbReference type="EMBL" id="KGL44509.1"/>
    </source>
</evidence>
<evidence type="ECO:0000256" key="9">
    <source>
        <dbReference type="ARBA" id="ARBA00037387"/>
    </source>
</evidence>
<evidence type="ECO:0000256" key="6">
    <source>
        <dbReference type="ARBA" id="ARBA00022683"/>
    </source>
</evidence>
<protein>
    <recommendedName>
        <fullName evidence="10">Ascorbate-specific PTS system EIIA component</fullName>
    </recommendedName>
    <alternativeName>
        <fullName evidence="11">Ascorbate-specific phosphotransferase enzyme IIA component</fullName>
    </alternativeName>
</protein>
<dbReference type="GO" id="GO:0006355">
    <property type="term" value="P:regulation of DNA-templated transcription"/>
    <property type="evidence" value="ECO:0007669"/>
    <property type="project" value="InterPro"/>
</dbReference>
<dbReference type="PANTHER" id="PTHR36203:SF1">
    <property type="entry name" value="ASCORBATE-SPECIFIC PTS SYSTEM EIIA COMPONENT"/>
    <property type="match status" value="1"/>
</dbReference>
<keyword evidence="8" id="KW-0010">Activator</keyword>
<keyword evidence="2" id="KW-0813">Transport</keyword>
<dbReference type="GO" id="GO:0016301">
    <property type="term" value="F:kinase activity"/>
    <property type="evidence" value="ECO:0007669"/>
    <property type="project" value="UniProtKB-KW"/>
</dbReference>
<evidence type="ECO:0000256" key="2">
    <source>
        <dbReference type="ARBA" id="ARBA00022448"/>
    </source>
</evidence>
<dbReference type="InterPro" id="IPR051351">
    <property type="entry name" value="Ascorbate-PTS_EIIA_comp"/>
</dbReference>
<evidence type="ECO:0000256" key="1">
    <source>
        <dbReference type="ARBA" id="ARBA00004496"/>
    </source>
</evidence>
<organism evidence="15 16">
    <name type="scientific">Listeria booriae</name>
    <dbReference type="NCBI Taxonomy" id="1552123"/>
    <lineage>
        <taxon>Bacteria</taxon>
        <taxon>Bacillati</taxon>
        <taxon>Bacillota</taxon>
        <taxon>Bacilli</taxon>
        <taxon>Bacillales</taxon>
        <taxon>Listeriaceae</taxon>
        <taxon>Listeria</taxon>
    </lineage>
</organism>
<dbReference type="Pfam" id="PF00874">
    <property type="entry name" value="PRD"/>
    <property type="match status" value="1"/>
</dbReference>
<evidence type="ECO:0000256" key="3">
    <source>
        <dbReference type="ARBA" id="ARBA00022490"/>
    </source>
</evidence>
<dbReference type="InterPro" id="IPR002178">
    <property type="entry name" value="PTS_EIIA_type-2_dom"/>
</dbReference>
<evidence type="ECO:0000259" key="14">
    <source>
        <dbReference type="PROSITE" id="PS51372"/>
    </source>
</evidence>